<dbReference type="Proteomes" id="UP001212821">
    <property type="component" value="Chromosome"/>
</dbReference>
<dbReference type="PANTHER" id="PTHR48207">
    <property type="entry name" value="SUCCINATE--HYDROXYMETHYLGLUTARATE COA-TRANSFERASE"/>
    <property type="match status" value="1"/>
</dbReference>
<dbReference type="SUPFAM" id="SSF89796">
    <property type="entry name" value="CoA-transferase family III (CaiB/BaiF)"/>
    <property type="match status" value="1"/>
</dbReference>
<dbReference type="Gene3D" id="3.40.50.10540">
    <property type="entry name" value="Crotonobetainyl-coa:carnitine coa-transferase, domain 1"/>
    <property type="match status" value="1"/>
</dbReference>
<protein>
    <submittedName>
        <fullName evidence="2">CoA transferase</fullName>
    </submittedName>
</protein>
<evidence type="ECO:0000256" key="1">
    <source>
        <dbReference type="ARBA" id="ARBA00022679"/>
    </source>
</evidence>
<dbReference type="Pfam" id="PF02515">
    <property type="entry name" value="CoA_transf_3"/>
    <property type="match status" value="1"/>
</dbReference>
<dbReference type="InterPro" id="IPR023606">
    <property type="entry name" value="CoA-Trfase_III_dom_1_sf"/>
</dbReference>
<dbReference type="GO" id="GO:0016740">
    <property type="term" value="F:transferase activity"/>
    <property type="evidence" value="ECO:0007669"/>
    <property type="project" value="UniProtKB-KW"/>
</dbReference>
<dbReference type="InterPro" id="IPR044855">
    <property type="entry name" value="CoA-Trfase_III_dom3_sf"/>
</dbReference>
<dbReference type="Gene3D" id="3.30.1540.10">
    <property type="entry name" value="formyl-coa transferase, domain 3"/>
    <property type="match status" value="1"/>
</dbReference>
<dbReference type="RefSeq" id="WP_270142650.1">
    <property type="nucleotide sequence ID" value="NZ_CP115450.1"/>
</dbReference>
<dbReference type="EMBL" id="CP115450">
    <property type="protein sequence ID" value="WBP86178.1"/>
    <property type="molecule type" value="Genomic_DNA"/>
</dbReference>
<accession>A0ABY7Q0E5</accession>
<reference evidence="3" key="1">
    <citation type="submission" date="2022-12" db="EMBL/GenBank/DDBJ databases">
        <authorList>
            <person name="Mo P."/>
        </authorList>
    </citation>
    <scope>NUCLEOTIDE SEQUENCE [LARGE SCALE GENOMIC DNA]</scope>
    <source>
        <strain evidence="3">HUAS 3-15</strain>
    </source>
</reference>
<name>A0ABY7Q0E5_9ACTN</name>
<keyword evidence="1 2" id="KW-0808">Transferase</keyword>
<evidence type="ECO:0000313" key="3">
    <source>
        <dbReference type="Proteomes" id="UP001212821"/>
    </source>
</evidence>
<proteinExistence type="predicted"/>
<sequence length="420" mass="44676">MNPLPTGPAATAPEAPDLPLDGLDVVECASFVAGPSGCMALAQLGARVIRVDPIGGGSDHNRWPVTPDGASLYWTALNKYKRSVAVDLRSPQGRELVVALATRPGPGNGVFVDNGVGRARLSYETLAARRADVIHLHIQGHPDGRPAVDYTVNAEVGVATITGPESSAVPVNHVLPAWDLLAGMTAATGLLAALHRRDRTGEGEYIELALADVATAGVANLGWLAEAEQREAERPRHGNHMYGSFGIDFATSDGGRVMVVALTEAQWQALQGVTATTETFRSMELALNADLSLEKERYRLRETIAAILRPWFESRPLDVVTKELDGARVLWGPYRGMPEVVAAHRTAEDPTVVDWVEQPGVGRVVSARSPLRLGGAYGRTATAPLLGEHTEEVLGDLLGITQAEFGRLLDDGVVALPAGR</sequence>
<dbReference type="InterPro" id="IPR050483">
    <property type="entry name" value="CoA-transferase_III_domain"/>
</dbReference>
<evidence type="ECO:0000313" key="2">
    <source>
        <dbReference type="EMBL" id="WBP86178.1"/>
    </source>
</evidence>
<dbReference type="InterPro" id="IPR003673">
    <property type="entry name" value="CoA-Trfase_fam_III"/>
</dbReference>
<keyword evidence="3" id="KW-1185">Reference proteome</keyword>
<organism evidence="2 3">
    <name type="scientific">Kitasatospora cathayae</name>
    <dbReference type="NCBI Taxonomy" id="3004092"/>
    <lineage>
        <taxon>Bacteria</taxon>
        <taxon>Bacillati</taxon>
        <taxon>Actinomycetota</taxon>
        <taxon>Actinomycetes</taxon>
        <taxon>Kitasatosporales</taxon>
        <taxon>Streptomycetaceae</taxon>
        <taxon>Kitasatospora</taxon>
    </lineage>
</organism>
<gene>
    <name evidence="2" type="ORF">O1G21_10205</name>
</gene>
<dbReference type="PANTHER" id="PTHR48207:SF3">
    <property type="entry name" value="SUCCINATE--HYDROXYMETHYLGLUTARATE COA-TRANSFERASE"/>
    <property type="match status" value="1"/>
</dbReference>